<dbReference type="InterPro" id="IPR036278">
    <property type="entry name" value="Sialidase_sf"/>
</dbReference>
<proteinExistence type="predicted"/>
<feature type="non-terminal residue" evidence="2">
    <location>
        <position position="94"/>
    </location>
</feature>
<dbReference type="EMBL" id="KF117698">
    <property type="protein sequence ID" value="AIA84956.1"/>
    <property type="molecule type" value="Genomic_DNA"/>
</dbReference>
<evidence type="ECO:0000313" key="2">
    <source>
        <dbReference type="EMBL" id="AIA84956.1"/>
    </source>
</evidence>
<name>A0A060BWV3_9BACT</name>
<dbReference type="SUPFAM" id="SSF50939">
    <property type="entry name" value="Sialidases"/>
    <property type="match status" value="1"/>
</dbReference>
<reference evidence="2" key="1">
    <citation type="journal article" date="2013" name="Environ. Microbiol.">
        <title>Seasonally variable intestinal metagenomes of the red palm weevil (Rhynchophorus ferrugineus).</title>
        <authorList>
            <person name="Jia S."/>
            <person name="Zhang X."/>
            <person name="Zhang G."/>
            <person name="Yin A."/>
            <person name="Zhang S."/>
            <person name="Li F."/>
            <person name="Wang L."/>
            <person name="Zhao D."/>
            <person name="Yun Q."/>
            <person name="Tala"/>
            <person name="Wang J."/>
            <person name="Sun G."/>
            <person name="Baabdullah M."/>
            <person name="Yu X."/>
            <person name="Hu S."/>
            <person name="Al-Mssallem I.S."/>
            <person name="Yu J."/>
        </authorList>
    </citation>
    <scope>NUCLEOTIDE SEQUENCE</scope>
</reference>
<accession>A0A060BWV3</accession>
<dbReference type="Gene3D" id="2.120.10.10">
    <property type="match status" value="1"/>
</dbReference>
<feature type="region of interest" description="Disordered" evidence="1">
    <location>
        <begin position="74"/>
        <end position="94"/>
    </location>
</feature>
<protein>
    <submittedName>
        <fullName evidence="2">CAZy families GH33 protein</fullName>
    </submittedName>
</protein>
<sequence>MYTAKEAWSRDLAVFGEGAYHEYRIPGVVVTDRGTVLCYYESRANLRDDWGRIDVTIRRSQDDGETWSSVTVRLPADMGGTDGDTTNNPTAIVD</sequence>
<dbReference type="CDD" id="cd15482">
    <property type="entry name" value="Sialidase_non-viral"/>
    <property type="match status" value="1"/>
</dbReference>
<evidence type="ECO:0000256" key="1">
    <source>
        <dbReference type="SAM" id="MobiDB-lite"/>
    </source>
</evidence>
<dbReference type="AlphaFoldDB" id="A0A060BWV3"/>
<feature type="compositionally biased region" description="Low complexity" evidence="1">
    <location>
        <begin position="77"/>
        <end position="86"/>
    </location>
</feature>
<organism evidence="2">
    <name type="scientific">uncultured Candidatus Solibacter sp</name>
    <dbReference type="NCBI Taxonomy" id="708629"/>
    <lineage>
        <taxon>Bacteria</taxon>
        <taxon>Pseudomonadati</taxon>
        <taxon>Acidobacteriota</taxon>
        <taxon>Terriglobia</taxon>
        <taxon>Bryobacterales</taxon>
        <taxon>Solibacteraceae</taxon>
        <taxon>Candidatus Solibacter</taxon>
        <taxon>environmental samples</taxon>
    </lineage>
</organism>
<reference evidence="2" key="2">
    <citation type="submission" date="2016-11" db="EMBL/GenBank/DDBJ databases">
        <authorList>
            <person name="Jaros S."/>
            <person name="Januszkiewicz K."/>
            <person name="Wedrychowicz H."/>
        </authorList>
    </citation>
    <scope>NUCLEOTIDE SEQUENCE</scope>
</reference>